<dbReference type="RefSeq" id="WP_166312922.1">
    <property type="nucleotide sequence ID" value="NZ_WOTH01000003.1"/>
</dbReference>
<keyword evidence="1" id="KW-1133">Transmembrane helix</keyword>
<evidence type="ECO:0000313" key="2">
    <source>
        <dbReference type="EMBL" id="NHO52776.1"/>
    </source>
</evidence>
<sequence length="152" mass="15907">MKVWSVWVPGVAFAGRAAERELPVVVPQTVRWSVLFLGGIGLAGIGARIPGMLVIALSVVLAVVLRDVPLLPVIVFAGRFALAAFGSELVEWNLRLRGYVSAGSVVGSSREMALLRYLDGQHRRGATQPSVSAVSSIPDPFALAASGGSGRS</sequence>
<evidence type="ECO:0000313" key="3">
    <source>
        <dbReference type="Proteomes" id="UP000597459"/>
    </source>
</evidence>
<keyword evidence="1" id="KW-0472">Membrane</keyword>
<comment type="caution">
    <text evidence="2">The sequence shown here is derived from an EMBL/GenBank/DDBJ whole genome shotgun (WGS) entry which is preliminary data.</text>
</comment>
<feature type="transmembrane region" description="Helical" evidence="1">
    <location>
        <begin position="70"/>
        <end position="90"/>
    </location>
</feature>
<dbReference type="Proteomes" id="UP000597459">
    <property type="component" value="Unassembled WGS sequence"/>
</dbReference>
<dbReference type="EMBL" id="WOTH01000003">
    <property type="protein sequence ID" value="NHO52776.1"/>
    <property type="molecule type" value="Genomic_DNA"/>
</dbReference>
<proteinExistence type="predicted"/>
<organism evidence="2 3">
    <name type="scientific">Acetobacter estunensis</name>
    <dbReference type="NCBI Taxonomy" id="104097"/>
    <lineage>
        <taxon>Bacteria</taxon>
        <taxon>Pseudomonadati</taxon>
        <taxon>Pseudomonadota</taxon>
        <taxon>Alphaproteobacteria</taxon>
        <taxon>Acetobacterales</taxon>
        <taxon>Acetobacteraceae</taxon>
        <taxon>Acetobacter</taxon>
    </lineage>
</organism>
<keyword evidence="1" id="KW-0812">Transmembrane</keyword>
<feature type="transmembrane region" description="Helical" evidence="1">
    <location>
        <begin position="33"/>
        <end position="63"/>
    </location>
</feature>
<accession>A0A967EC13</accession>
<protein>
    <submittedName>
        <fullName evidence="2">Uncharacterized protein</fullName>
    </submittedName>
</protein>
<name>A0A967EC13_9PROT</name>
<reference evidence="2" key="1">
    <citation type="submission" date="2019-11" db="EMBL/GenBank/DDBJ databases">
        <title>Description of new Acetobacter species.</title>
        <authorList>
            <person name="Cleenwerck I."/>
            <person name="Sombolestani A.S."/>
        </authorList>
    </citation>
    <scope>NUCLEOTIDE SEQUENCE</scope>
    <source>
        <strain evidence="2">LMG 1626</strain>
    </source>
</reference>
<keyword evidence="3" id="KW-1185">Reference proteome</keyword>
<dbReference type="AlphaFoldDB" id="A0A967EC13"/>
<evidence type="ECO:0000256" key="1">
    <source>
        <dbReference type="SAM" id="Phobius"/>
    </source>
</evidence>
<gene>
    <name evidence="2" type="ORF">GOB87_02210</name>
</gene>